<dbReference type="OrthoDB" id="893802at2"/>
<evidence type="ECO:0000313" key="4">
    <source>
        <dbReference type="Proteomes" id="UP000037716"/>
    </source>
</evidence>
<dbReference type="PATRIC" id="fig|1300348.6.peg.1300"/>
<feature type="chain" id="PRO_5005833027" description="Lipoprotein" evidence="1">
    <location>
        <begin position="22"/>
        <end position="132"/>
    </location>
</feature>
<organism evidence="2 4">
    <name type="scientific">Polaribacter dokdonensis DSW-5</name>
    <dbReference type="NCBI Taxonomy" id="1300348"/>
    <lineage>
        <taxon>Bacteria</taxon>
        <taxon>Pseudomonadati</taxon>
        <taxon>Bacteroidota</taxon>
        <taxon>Flavobacteriia</taxon>
        <taxon>Flavobacteriales</taxon>
        <taxon>Flavobacteriaceae</taxon>
    </lineage>
</organism>
<dbReference type="Proteomes" id="UP000037716">
    <property type="component" value="Unassembled WGS sequence"/>
</dbReference>
<keyword evidence="5" id="KW-1185">Reference proteome</keyword>
<comment type="caution">
    <text evidence="2">The sequence shown here is derived from an EMBL/GenBank/DDBJ whole genome shotgun (WGS) entry which is preliminary data.</text>
</comment>
<accession>A0A0M9CFR7</accession>
<dbReference type="Proteomes" id="UP000183071">
    <property type="component" value="Unassembled WGS sequence"/>
</dbReference>
<dbReference type="PROSITE" id="PS51257">
    <property type="entry name" value="PROKAR_LIPOPROTEIN"/>
    <property type="match status" value="1"/>
</dbReference>
<dbReference type="EMBL" id="FNUE01000001">
    <property type="protein sequence ID" value="SEE04193.1"/>
    <property type="molecule type" value="Genomic_DNA"/>
</dbReference>
<reference evidence="3 5" key="2">
    <citation type="submission" date="2016-10" db="EMBL/GenBank/DDBJ databases">
        <authorList>
            <person name="Varghese N."/>
            <person name="Submissions S."/>
        </authorList>
    </citation>
    <scope>NUCLEOTIDE SEQUENCE [LARGE SCALE GENOMIC DNA]</scope>
    <source>
        <strain evidence="3 5">DSW-5</strain>
    </source>
</reference>
<evidence type="ECO:0000313" key="3">
    <source>
        <dbReference type="EMBL" id="SEE04193.1"/>
    </source>
</evidence>
<name>A0A0M9CFR7_9FLAO</name>
<evidence type="ECO:0008006" key="6">
    <source>
        <dbReference type="Google" id="ProtNLM"/>
    </source>
</evidence>
<dbReference type="RefSeq" id="WP_053973893.1">
    <property type="nucleotide sequence ID" value="NZ_FNUE01000001.1"/>
</dbReference>
<keyword evidence="1" id="KW-0732">Signal</keyword>
<dbReference type="STRING" id="1300348.I602_1301"/>
<feature type="signal peptide" evidence="1">
    <location>
        <begin position="1"/>
        <end position="21"/>
    </location>
</feature>
<dbReference type="EMBL" id="LGBR01000001">
    <property type="protein sequence ID" value="KOY51741.1"/>
    <property type="molecule type" value="Genomic_DNA"/>
</dbReference>
<proteinExistence type="predicted"/>
<evidence type="ECO:0000313" key="5">
    <source>
        <dbReference type="Proteomes" id="UP000183071"/>
    </source>
</evidence>
<evidence type="ECO:0000256" key="1">
    <source>
        <dbReference type="SAM" id="SignalP"/>
    </source>
</evidence>
<protein>
    <recommendedName>
        <fullName evidence="6">Lipoprotein</fullName>
    </recommendedName>
</protein>
<gene>
    <name evidence="2" type="ORF">I602_1301</name>
    <name evidence="3" type="ORF">SAMN05444353_0470</name>
</gene>
<reference evidence="2 4" key="1">
    <citation type="submission" date="2015-07" db="EMBL/GenBank/DDBJ databases">
        <title>Genome of Polaribacter dokdonenesis DSW-5, isolated from seawater off Dokdo in Korea.</title>
        <authorList>
            <person name="Yoon K."/>
            <person name="Song J.Y."/>
            <person name="Kim J.F."/>
        </authorList>
    </citation>
    <scope>NUCLEOTIDE SEQUENCE [LARGE SCALE GENOMIC DNA]</scope>
    <source>
        <strain evidence="2 4">DSW-5</strain>
    </source>
</reference>
<dbReference type="AlphaFoldDB" id="A0A0M9CFR7"/>
<sequence>MKKFSLILVSLFFVLSCSENAPLYEFSTLPIDEAKTPVSFTYKTSDTITLKYTLPNACFSFNNVYYEYERNSRIVGINVIKDLENTCNQATIEKEIKLPIHILQEEDYIFKFYKGKDVNGDLIFEEIIVPVN</sequence>
<evidence type="ECO:0000313" key="2">
    <source>
        <dbReference type="EMBL" id="KOY51741.1"/>
    </source>
</evidence>